<name>A0ABS9KSU8_9BACT</name>
<comment type="caution">
    <text evidence="3">The sequence shown here is derived from an EMBL/GenBank/DDBJ whole genome shotgun (WGS) entry which is preliminary data.</text>
</comment>
<proteinExistence type="predicted"/>
<accession>A0ABS9KSU8</accession>
<protein>
    <submittedName>
        <fullName evidence="3">Glycosyltransferase family 4 protein</fullName>
    </submittedName>
</protein>
<dbReference type="Pfam" id="PF13692">
    <property type="entry name" value="Glyco_trans_1_4"/>
    <property type="match status" value="1"/>
</dbReference>
<evidence type="ECO:0000313" key="3">
    <source>
        <dbReference type="EMBL" id="MCG2615393.1"/>
    </source>
</evidence>
<sequence>MPKVLSLVWYKVYPPSFGGQKGVALFNRQLAKHCELVCLCSDNNEPREPYTVLPALPGGQRHVINPFYWQKVKRICCAEKPSAIILEHPYQGISAWIAARTIKAKLVVHSHNIESSRFRQIGKWWWPVLRVYEKWVHRRADLSLFKTEEDLRWAIKYFGLDEEKCVVIPYGTEQTGRQRIADNFVREKYAIRPEEKIFLFAGTLDYEPNAAAVENIFRELAPRLKASGIPFKILICGRNRFPSFQYLNDLSDQDIIMAGEVEHIEPIFTAADVFINPVLYSGGIQTKNIDAIANGCNTVCFASQSTGIPIEVCGNKLFVAADNNWDDFAGQVSNAAAFRHPTPLSFFQYFDWERILQSLIRKLHLHG</sequence>
<keyword evidence="4" id="KW-1185">Reference proteome</keyword>
<dbReference type="PANTHER" id="PTHR46401:SF2">
    <property type="entry name" value="GLYCOSYLTRANSFERASE WBBK-RELATED"/>
    <property type="match status" value="1"/>
</dbReference>
<feature type="domain" description="Glycosyltransferase subfamily 4-like N-terminal" evidence="2">
    <location>
        <begin position="23"/>
        <end position="171"/>
    </location>
</feature>
<dbReference type="PANTHER" id="PTHR46401">
    <property type="entry name" value="GLYCOSYLTRANSFERASE WBBK-RELATED"/>
    <property type="match status" value="1"/>
</dbReference>
<reference evidence="3" key="1">
    <citation type="submission" date="2022-01" db="EMBL/GenBank/DDBJ databases">
        <authorList>
            <person name="Jo J.-H."/>
            <person name="Im W.-T."/>
        </authorList>
    </citation>
    <scope>NUCLEOTIDE SEQUENCE</scope>
    <source>
        <strain evidence="3">NA20</strain>
    </source>
</reference>
<evidence type="ECO:0000256" key="1">
    <source>
        <dbReference type="ARBA" id="ARBA00022679"/>
    </source>
</evidence>
<gene>
    <name evidence="3" type="ORF">LZZ85_13925</name>
</gene>
<dbReference type="Gene3D" id="3.40.50.2000">
    <property type="entry name" value="Glycogen Phosphorylase B"/>
    <property type="match status" value="2"/>
</dbReference>
<dbReference type="Proteomes" id="UP001165367">
    <property type="component" value="Unassembled WGS sequence"/>
</dbReference>
<evidence type="ECO:0000259" key="2">
    <source>
        <dbReference type="Pfam" id="PF13439"/>
    </source>
</evidence>
<dbReference type="EMBL" id="JAKLTR010000008">
    <property type="protein sequence ID" value="MCG2615393.1"/>
    <property type="molecule type" value="Genomic_DNA"/>
</dbReference>
<keyword evidence="1" id="KW-0808">Transferase</keyword>
<dbReference type="SUPFAM" id="SSF53756">
    <property type="entry name" value="UDP-Glycosyltransferase/glycogen phosphorylase"/>
    <property type="match status" value="1"/>
</dbReference>
<evidence type="ECO:0000313" key="4">
    <source>
        <dbReference type="Proteomes" id="UP001165367"/>
    </source>
</evidence>
<dbReference type="Pfam" id="PF13439">
    <property type="entry name" value="Glyco_transf_4"/>
    <property type="match status" value="1"/>
</dbReference>
<dbReference type="InterPro" id="IPR028098">
    <property type="entry name" value="Glyco_trans_4-like_N"/>
</dbReference>
<dbReference type="RefSeq" id="WP_237872707.1">
    <property type="nucleotide sequence ID" value="NZ_JAKLTR010000008.1"/>
</dbReference>
<organism evidence="3 4">
    <name type="scientific">Terrimonas ginsenosidimutans</name>
    <dbReference type="NCBI Taxonomy" id="2908004"/>
    <lineage>
        <taxon>Bacteria</taxon>
        <taxon>Pseudomonadati</taxon>
        <taxon>Bacteroidota</taxon>
        <taxon>Chitinophagia</taxon>
        <taxon>Chitinophagales</taxon>
        <taxon>Chitinophagaceae</taxon>
        <taxon>Terrimonas</taxon>
    </lineage>
</organism>
<dbReference type="CDD" id="cd03801">
    <property type="entry name" value="GT4_PimA-like"/>
    <property type="match status" value="1"/>
</dbReference>